<accession>A0A9P1NWK5</accession>
<sequence length="40" mass="4670">MDTRDLAHLVSGDLDQMLISRKSQVTLYQNHCLYLDKQGY</sequence>
<protein>
    <submittedName>
        <fullName evidence="1">Uncharacterized protein</fullName>
    </submittedName>
</protein>
<dbReference type="EMBL" id="FO818640">
    <property type="protein sequence ID" value="CDM92627.1"/>
    <property type="molecule type" value="Genomic_DNA"/>
</dbReference>
<gene>
    <name evidence="1" type="ORF">ARTHRO_10300</name>
</gene>
<evidence type="ECO:0000313" key="2">
    <source>
        <dbReference type="Proteomes" id="UP000032946"/>
    </source>
</evidence>
<evidence type="ECO:0000313" key="1">
    <source>
        <dbReference type="EMBL" id="CDM92627.1"/>
    </source>
</evidence>
<organism evidence="1 2">
    <name type="scientific">Limnospira indica PCC 8005</name>
    <dbReference type="NCBI Taxonomy" id="376219"/>
    <lineage>
        <taxon>Bacteria</taxon>
        <taxon>Bacillati</taxon>
        <taxon>Cyanobacteriota</taxon>
        <taxon>Cyanophyceae</taxon>
        <taxon>Oscillatoriophycideae</taxon>
        <taxon>Oscillatoriales</taxon>
        <taxon>Sirenicapillariaceae</taxon>
        <taxon>Limnospira</taxon>
    </lineage>
</organism>
<reference evidence="1 2" key="1">
    <citation type="submission" date="2014-02" db="EMBL/GenBank/DDBJ databases">
        <authorList>
            <person name="Genoscope - CEA"/>
        </authorList>
    </citation>
    <scope>NUCLEOTIDE SEQUENCE [LARGE SCALE GENOMIC DNA]</scope>
    <source>
        <strain evidence="1 2">PCC 8005</strain>
    </source>
</reference>
<proteinExistence type="predicted"/>
<name>A0A9P1NWK5_9CYAN</name>
<dbReference type="Proteomes" id="UP000032946">
    <property type="component" value="Chromosome"/>
</dbReference>
<dbReference type="AlphaFoldDB" id="A0A9P1NWK5"/>
<keyword evidence="2" id="KW-1185">Reference proteome</keyword>